<evidence type="ECO:0000313" key="9">
    <source>
        <dbReference type="Proteomes" id="UP001596410"/>
    </source>
</evidence>
<dbReference type="RefSeq" id="WP_204710899.1">
    <property type="nucleotide sequence ID" value="NZ_JBHSZV010000017.1"/>
</dbReference>
<organism evidence="8 9">
    <name type="scientific">Halobacillus seohaensis</name>
    <dbReference type="NCBI Taxonomy" id="447421"/>
    <lineage>
        <taxon>Bacteria</taxon>
        <taxon>Bacillati</taxon>
        <taxon>Bacillota</taxon>
        <taxon>Bacilli</taxon>
        <taxon>Bacillales</taxon>
        <taxon>Bacillaceae</taxon>
        <taxon>Halobacillus</taxon>
    </lineage>
</organism>
<dbReference type="InterPro" id="IPR002401">
    <property type="entry name" value="Cyt_P450_E_grp-I"/>
</dbReference>
<evidence type="ECO:0000256" key="6">
    <source>
        <dbReference type="ARBA" id="ARBA00023004"/>
    </source>
</evidence>
<dbReference type="Pfam" id="PF00067">
    <property type="entry name" value="p450"/>
    <property type="match status" value="1"/>
</dbReference>
<evidence type="ECO:0000256" key="3">
    <source>
        <dbReference type="ARBA" id="ARBA00022617"/>
    </source>
</evidence>
<comment type="caution">
    <text evidence="8">The sequence shown here is derived from an EMBL/GenBank/DDBJ whole genome shotgun (WGS) entry which is preliminary data.</text>
</comment>
<keyword evidence="4" id="KW-0479">Metal-binding</keyword>
<proteinExistence type="inferred from homology"/>
<keyword evidence="9" id="KW-1185">Reference proteome</keyword>
<protein>
    <submittedName>
        <fullName evidence="8">Cytochrome P450</fullName>
    </submittedName>
</protein>
<gene>
    <name evidence="8" type="ORF">ACFQIC_07645</name>
</gene>
<evidence type="ECO:0000256" key="4">
    <source>
        <dbReference type="ARBA" id="ARBA00022723"/>
    </source>
</evidence>
<evidence type="ECO:0000313" key="8">
    <source>
        <dbReference type="EMBL" id="MFC7061729.1"/>
    </source>
</evidence>
<dbReference type="InterPro" id="IPR036396">
    <property type="entry name" value="Cyt_P450_sf"/>
</dbReference>
<dbReference type="Gene3D" id="1.10.630.10">
    <property type="entry name" value="Cytochrome P450"/>
    <property type="match status" value="1"/>
</dbReference>
<evidence type="ECO:0000256" key="1">
    <source>
        <dbReference type="ARBA" id="ARBA00001971"/>
    </source>
</evidence>
<dbReference type="SUPFAM" id="SSF48264">
    <property type="entry name" value="Cytochrome P450"/>
    <property type="match status" value="1"/>
</dbReference>
<comment type="cofactor">
    <cofactor evidence="1">
        <name>heme</name>
        <dbReference type="ChEBI" id="CHEBI:30413"/>
    </cofactor>
</comment>
<evidence type="ECO:0000256" key="5">
    <source>
        <dbReference type="ARBA" id="ARBA00023002"/>
    </source>
</evidence>
<dbReference type="InterPro" id="IPR001128">
    <property type="entry name" value="Cyt_P450"/>
</dbReference>
<comment type="similarity">
    <text evidence="2">Belongs to the cytochrome P450 family.</text>
</comment>
<keyword evidence="5" id="KW-0560">Oxidoreductase</keyword>
<dbReference type="EMBL" id="JBHSZV010000017">
    <property type="protein sequence ID" value="MFC7061729.1"/>
    <property type="molecule type" value="Genomic_DNA"/>
</dbReference>
<name>A0ABW2EMU4_9BACI</name>
<dbReference type="CDD" id="cd11067">
    <property type="entry name" value="CYP152"/>
    <property type="match status" value="1"/>
</dbReference>
<dbReference type="PANTHER" id="PTHR24286:SF24">
    <property type="entry name" value="LANOSTEROL 14-ALPHA DEMETHYLASE"/>
    <property type="match status" value="1"/>
</dbReference>
<sequence length="416" mass="48230">MKQIPKDKGLDQSVNVLREGYQFLPKRFERLGSDIFQTRLLGKKIICLTGEEGARLFYDNEKFKRKGALPKRIQKSLFGENAIQGMDGDPHQHRKLLFMSLMTPERLEDLGDITRKQWQKKAQGWGRKKAVELHEEAKEVLCRAACQWSGIPLREKEVKKRAEQLWLMVDSFGAVGPRHWKGRKARKLSEQWIKELIEDLREGKIEASQGTAIYEMAYHRNLDGQPLDTQIAAEEILNVIRPTVAVSTYIAFGALAIHQDPKQEAKVKVAEDEYIEMFAQEIRRLFPFVPFLGARVRRDFIWNGYYFKTGRLVLIDIHGIDHDPRLWDNPQEFSPERFYNWKGGLFDLIPQGGGDHYKGHRCPGEWITIEAIKASLNFLTNDIDYEVPLKQDFSYSLSRMPSLPESGFIIKNIVRK</sequence>
<keyword evidence="3" id="KW-0349">Heme</keyword>
<reference evidence="9" key="1">
    <citation type="journal article" date="2019" name="Int. J. Syst. Evol. Microbiol.">
        <title>The Global Catalogue of Microorganisms (GCM) 10K type strain sequencing project: providing services to taxonomists for standard genome sequencing and annotation.</title>
        <authorList>
            <consortium name="The Broad Institute Genomics Platform"/>
            <consortium name="The Broad Institute Genome Sequencing Center for Infectious Disease"/>
            <person name="Wu L."/>
            <person name="Ma J."/>
        </authorList>
    </citation>
    <scope>NUCLEOTIDE SEQUENCE [LARGE SCALE GENOMIC DNA]</scope>
    <source>
        <strain evidence="9">CGMCC 4.1621</strain>
    </source>
</reference>
<accession>A0ABW2EMU4</accession>
<evidence type="ECO:0000256" key="7">
    <source>
        <dbReference type="ARBA" id="ARBA00023033"/>
    </source>
</evidence>
<keyword evidence="7" id="KW-0503">Monooxygenase</keyword>
<dbReference type="Proteomes" id="UP001596410">
    <property type="component" value="Unassembled WGS sequence"/>
</dbReference>
<keyword evidence="6" id="KW-0408">Iron</keyword>
<evidence type="ECO:0000256" key="2">
    <source>
        <dbReference type="ARBA" id="ARBA00010617"/>
    </source>
</evidence>
<dbReference type="PRINTS" id="PR00463">
    <property type="entry name" value="EP450I"/>
</dbReference>
<dbReference type="PANTHER" id="PTHR24286">
    <property type="entry name" value="CYTOCHROME P450 26"/>
    <property type="match status" value="1"/>
</dbReference>